<dbReference type="CTD" id="36346302"/>
<evidence type="ECO:0000313" key="1">
    <source>
        <dbReference type="EMBL" id="EUB54545.1"/>
    </source>
</evidence>
<accession>W6U0B3</accession>
<dbReference type="GeneID" id="36346302"/>
<dbReference type="RefSeq" id="XP_024345741.1">
    <property type="nucleotide sequence ID" value="XM_024499836.1"/>
</dbReference>
<dbReference type="AlphaFoldDB" id="W6U0B3"/>
<dbReference type="KEGG" id="egl:EGR_10587"/>
<comment type="caution">
    <text evidence="1">The sequence shown here is derived from an EMBL/GenBank/DDBJ whole genome shotgun (WGS) entry which is preliminary data.</text>
</comment>
<dbReference type="Proteomes" id="UP000019149">
    <property type="component" value="Unassembled WGS sequence"/>
</dbReference>
<organism evidence="1 2">
    <name type="scientific">Echinococcus granulosus</name>
    <name type="common">Hydatid tapeworm</name>
    <dbReference type="NCBI Taxonomy" id="6210"/>
    <lineage>
        <taxon>Eukaryota</taxon>
        <taxon>Metazoa</taxon>
        <taxon>Spiralia</taxon>
        <taxon>Lophotrochozoa</taxon>
        <taxon>Platyhelminthes</taxon>
        <taxon>Cestoda</taxon>
        <taxon>Eucestoda</taxon>
        <taxon>Cyclophyllidea</taxon>
        <taxon>Taeniidae</taxon>
        <taxon>Echinococcus</taxon>
        <taxon>Echinococcus granulosus group</taxon>
    </lineage>
</organism>
<name>W6U0B3_ECHGR</name>
<gene>
    <name evidence="1" type="ORF">EGR_10587</name>
</gene>
<proteinExistence type="predicted"/>
<evidence type="ECO:0000313" key="2">
    <source>
        <dbReference type="Proteomes" id="UP000019149"/>
    </source>
</evidence>
<sequence length="109" mass="11669">MLDSYRIVLQLGFSLTRVVHKRGTSGQIAQVIQIVKVVPVIAADANVDPMFGDGKPRVNTSAPNVASYFKEPGTADAYLIGQTVEANSDSLCSECVAYDTGQTMQGYLV</sequence>
<dbReference type="EMBL" id="APAU02000238">
    <property type="protein sequence ID" value="EUB54545.1"/>
    <property type="molecule type" value="Genomic_DNA"/>
</dbReference>
<protein>
    <submittedName>
        <fullName evidence="1">Uncharacterized protein</fullName>
    </submittedName>
</protein>
<keyword evidence="2" id="KW-1185">Reference proteome</keyword>
<reference evidence="1 2" key="1">
    <citation type="journal article" date="2013" name="Nat. Genet.">
        <title>The genome of the hydatid tapeworm Echinococcus granulosus.</title>
        <authorList>
            <person name="Zheng H."/>
            <person name="Zhang W."/>
            <person name="Zhang L."/>
            <person name="Zhang Z."/>
            <person name="Li J."/>
            <person name="Lu G."/>
            <person name="Zhu Y."/>
            <person name="Wang Y."/>
            <person name="Huang Y."/>
            <person name="Liu J."/>
            <person name="Kang H."/>
            <person name="Chen J."/>
            <person name="Wang L."/>
            <person name="Chen A."/>
            <person name="Yu S."/>
            <person name="Gao Z."/>
            <person name="Jin L."/>
            <person name="Gu W."/>
            <person name="Wang Z."/>
            <person name="Zhao L."/>
            <person name="Shi B."/>
            <person name="Wen H."/>
            <person name="Lin R."/>
            <person name="Jones M.K."/>
            <person name="Brejova B."/>
            <person name="Vinar T."/>
            <person name="Zhao G."/>
            <person name="McManus D.P."/>
            <person name="Chen Z."/>
            <person name="Zhou Y."/>
            <person name="Wang S."/>
        </authorList>
    </citation>
    <scope>NUCLEOTIDE SEQUENCE [LARGE SCALE GENOMIC DNA]</scope>
</reference>